<comment type="similarity">
    <text evidence="2">Belongs to the NET family.</text>
</comment>
<feature type="coiled-coil region" evidence="3">
    <location>
        <begin position="853"/>
        <end position="915"/>
    </location>
</feature>
<feature type="domain" description="NAB" evidence="4">
    <location>
        <begin position="89"/>
        <end position="169"/>
    </location>
</feature>
<keyword evidence="6" id="KW-1185">Reference proteome</keyword>
<evidence type="ECO:0000256" key="1">
    <source>
        <dbReference type="ARBA" id="ARBA00023054"/>
    </source>
</evidence>
<feature type="coiled-coil region" evidence="3">
    <location>
        <begin position="423"/>
        <end position="562"/>
    </location>
</feature>
<evidence type="ECO:0000259" key="4">
    <source>
        <dbReference type="PROSITE" id="PS51774"/>
    </source>
</evidence>
<feature type="coiled-coil region" evidence="3">
    <location>
        <begin position="633"/>
        <end position="716"/>
    </location>
</feature>
<dbReference type="InterPro" id="IPR051861">
    <property type="entry name" value="NET_actin-binding_domain"/>
</dbReference>
<organism evidence="5 6">
    <name type="scientific">Citrullus colocynthis</name>
    <name type="common">colocynth</name>
    <dbReference type="NCBI Taxonomy" id="252529"/>
    <lineage>
        <taxon>Eukaryota</taxon>
        <taxon>Viridiplantae</taxon>
        <taxon>Streptophyta</taxon>
        <taxon>Embryophyta</taxon>
        <taxon>Tracheophyta</taxon>
        <taxon>Spermatophyta</taxon>
        <taxon>Magnoliopsida</taxon>
        <taxon>eudicotyledons</taxon>
        <taxon>Gunneridae</taxon>
        <taxon>Pentapetalae</taxon>
        <taxon>rosids</taxon>
        <taxon>fabids</taxon>
        <taxon>Cucurbitales</taxon>
        <taxon>Cucurbitaceae</taxon>
        <taxon>Benincaseae</taxon>
        <taxon>Citrullus</taxon>
    </lineage>
</organism>
<protein>
    <recommendedName>
        <fullName evidence="4">NAB domain-containing protein</fullName>
    </recommendedName>
</protein>
<dbReference type="PANTHER" id="PTHR32258:SF32">
    <property type="entry name" value="PROTEIN NETWORKED 1D"/>
    <property type="match status" value="1"/>
</dbReference>
<keyword evidence="1 3" id="KW-0175">Coiled coil</keyword>
<evidence type="ECO:0000313" key="5">
    <source>
        <dbReference type="EMBL" id="CAK9323478.1"/>
    </source>
</evidence>
<accession>A0ABP0YSH6</accession>
<dbReference type="InterPro" id="IPR011684">
    <property type="entry name" value="NAB"/>
</dbReference>
<evidence type="ECO:0000313" key="6">
    <source>
        <dbReference type="Proteomes" id="UP001642487"/>
    </source>
</evidence>
<proteinExistence type="inferred from homology"/>
<feature type="coiled-coil region" evidence="3">
    <location>
        <begin position="1320"/>
        <end position="1384"/>
    </location>
</feature>
<reference evidence="5 6" key="1">
    <citation type="submission" date="2024-03" db="EMBL/GenBank/DDBJ databases">
        <authorList>
            <person name="Gkanogiannis A."/>
            <person name="Becerra Lopez-Lavalle L."/>
        </authorList>
    </citation>
    <scope>NUCLEOTIDE SEQUENCE [LARGE SCALE GENOMIC DNA]</scope>
</reference>
<dbReference type="Proteomes" id="UP001642487">
    <property type="component" value="Chromosome 6"/>
</dbReference>
<dbReference type="Pfam" id="PF07765">
    <property type="entry name" value="KIP1"/>
    <property type="match status" value="1"/>
</dbReference>
<evidence type="ECO:0000256" key="3">
    <source>
        <dbReference type="SAM" id="Coils"/>
    </source>
</evidence>
<dbReference type="PROSITE" id="PS51774">
    <property type="entry name" value="NAB"/>
    <property type="match status" value="1"/>
</dbReference>
<sequence length="1517" mass="174650">MVELKAKQKQQYITQTTELKKINEHNPLCSSDNKVARENGLIQSRFLFLGSNGCGSHFQDFGSKFPSGLRHKSGESMETPSASDSKRSYSWWWDSHISPKTSKWLQESLSDMDEKIKQMIKVIEEDADSFAKRAEMYYKKRPELMKLVEEFYRAYRALAERYDHATVVIHQAHRTMAEAFPNHISIGHPDDSSAASASDPNFRTPEKSYRICTTFDFDAMEPDAFNLPSFHAGIGETNQASSKGSDLMTREKWLKHLNELFNSGAAKNLSKFEDGTARKGLNFHDLDPKEENIQNNGCHDLKNQVYVESQRVDRAETEILSLKNSLAKLEAEQEVGLVQYNNSLQRLSKLESEVSRTQEDSRSLNQRAGKAETEVLILKESLAKLETERETSLLRYQQCLDKLSTLQDSILCVQKNVENTDRASKAETEVERLKWEISRVESQREAALVQYRESSDIILNLEERVVHAEEDARRYKVQSDEAQMEVLTIREALTQLVEETKAAGLRHHLCTEKIAGLEHQISNAQEELERLQDEKADGVAKLKGAEERCLHLQRSNQILQSEMESMVQKIGSQSVELIEKQKELGRLWASIQDERLRYVENETAFRTLQELHSKTQEEIRSMTEDSQIKVQTLKEMEIRNQVLEDEVQKIEEEKRSLKDLNLSSKMSINCLRDEMSNMTTNLEKLEANLEFQLNQKNALEREILCLKEELSNLRQKNLIMLEQIESVGFAPENFGSSVKELCDENSKMIEIIEVEKREKSALLEKLKEMEEHCEKNTLLENAISDLHIELESQKTKVKVLEECCQLLSGEKSTLVTERTFLSSQLQMATENLERQLEKNTLLESSLSDANFERKQLAENVEKLHCLNNDLEEKVRLLEGSLEDVQLKNLHLRKSLERSEQELLEAEQILIMMQNEKSELHKRVKELTIVCEEAKAIVKEKESVIVKLSGDSKHLVREIASQRELNCTLEVELGKKQEDIKQHKHREKSLRCELMKKRMEVEICETQADELFCELQISNVHEILLNGKLLELNEAYVNLENRSNYRDVKTDTPRERNNITKLSGELGVHLAKYTSAVTSLNDSVSYLENHTLLCRKTQKYDKQEVKDTDSVNHQHSEGYQQRYHDLIATLHNGSFELKDLHRRIQAVEMAVIEKVKLDTLENLNSTGKQEMLTRRVEEAACGNSLVRENDQTRPTTPRREIELGNELQRSKTKVFEVSGEILTKDIILDQMAKCSNGADKREEDLDAYNQMLELWEATDEDGSIDLMVCKSQNMATSSTNHNRFEVVKEQNKRRSTDSLVEKEVGVDILETSSRLSVPLHKRKERKILERLESDMQKLTNLQITVQDLMRIVLTKQSRRNNAAEYDSMKEQLEEVEAAVMKLFNANCKLMKNVQDGTLSSDGASTIVSDEGGNVRKRIISAQARRGSKKIGQLQLEVQRLQFLLLKQDEEKENKSKIRMIERPKIRLQDYLYGSIRSKNKNKKATFCGCMHATMSPSPTIGEWSYSTSLVGNQHRLHN</sequence>
<feature type="coiled-coil region" evidence="3">
    <location>
        <begin position="312"/>
        <end position="388"/>
    </location>
</feature>
<dbReference type="PANTHER" id="PTHR32258">
    <property type="entry name" value="PROTEIN NETWORKED 4A"/>
    <property type="match status" value="1"/>
</dbReference>
<name>A0ABP0YSH6_9ROSI</name>
<gene>
    <name evidence="5" type="ORF">CITCOLO1_LOCUS15662</name>
</gene>
<dbReference type="EMBL" id="OZ021740">
    <property type="protein sequence ID" value="CAK9323478.1"/>
    <property type="molecule type" value="Genomic_DNA"/>
</dbReference>
<evidence type="ECO:0000256" key="2">
    <source>
        <dbReference type="ARBA" id="ARBA00038006"/>
    </source>
</evidence>